<evidence type="ECO:0000313" key="2">
    <source>
        <dbReference type="Proteomes" id="UP000276133"/>
    </source>
</evidence>
<dbReference type="EMBL" id="REGN01000147">
    <property type="protein sequence ID" value="RNA44126.1"/>
    <property type="molecule type" value="Genomic_DNA"/>
</dbReference>
<reference evidence="1 2" key="1">
    <citation type="journal article" date="2018" name="Sci. Rep.">
        <title>Genomic signatures of local adaptation to the degree of environmental predictability in rotifers.</title>
        <authorList>
            <person name="Franch-Gras L."/>
            <person name="Hahn C."/>
            <person name="Garcia-Roger E.M."/>
            <person name="Carmona M.J."/>
            <person name="Serra M."/>
            <person name="Gomez A."/>
        </authorList>
    </citation>
    <scope>NUCLEOTIDE SEQUENCE [LARGE SCALE GENOMIC DNA]</scope>
    <source>
        <strain evidence="1">HYR1</strain>
    </source>
</reference>
<dbReference type="PANTHER" id="PTHR19871">
    <property type="entry name" value="BETA TRANSDUCIN-RELATED PROTEIN"/>
    <property type="match status" value="1"/>
</dbReference>
<dbReference type="OrthoDB" id="2325716at2759"/>
<dbReference type="PANTHER" id="PTHR19871:SF14">
    <property type="entry name" value="DUF4062 DOMAIN-CONTAINING PROTEIN"/>
    <property type="match status" value="1"/>
</dbReference>
<evidence type="ECO:0000313" key="1">
    <source>
        <dbReference type="EMBL" id="RNA44126.1"/>
    </source>
</evidence>
<dbReference type="AlphaFoldDB" id="A0A3M7T7W2"/>
<keyword evidence="2" id="KW-1185">Reference proteome</keyword>
<comment type="caution">
    <text evidence="1">The sequence shown here is derived from an EMBL/GenBank/DDBJ whole genome shotgun (WGS) entry which is preliminary data.</text>
</comment>
<dbReference type="Proteomes" id="UP000276133">
    <property type="component" value="Unassembled WGS sequence"/>
</dbReference>
<accession>A0A3M7T7W2</accession>
<proteinExistence type="predicted"/>
<dbReference type="STRING" id="10195.A0A3M7T7W2"/>
<organism evidence="1 2">
    <name type="scientific">Brachionus plicatilis</name>
    <name type="common">Marine rotifer</name>
    <name type="synonym">Brachionus muelleri</name>
    <dbReference type="NCBI Taxonomy" id="10195"/>
    <lineage>
        <taxon>Eukaryota</taxon>
        <taxon>Metazoa</taxon>
        <taxon>Spiralia</taxon>
        <taxon>Gnathifera</taxon>
        <taxon>Rotifera</taxon>
        <taxon>Eurotatoria</taxon>
        <taxon>Monogononta</taxon>
        <taxon>Pseudotrocha</taxon>
        <taxon>Ploima</taxon>
        <taxon>Brachionidae</taxon>
        <taxon>Brachionus</taxon>
    </lineage>
</organism>
<gene>
    <name evidence="1" type="ORF">BpHYR1_007242</name>
</gene>
<protein>
    <submittedName>
        <fullName evidence="1">NACHT and WD repeat domain-containing 2</fullName>
    </submittedName>
</protein>
<sequence length="513" mass="60206">MYPLKVGLRFSCVVKPKLYTLTAVKLYGRGPWEVQNGLKPSFQPACDYKNIRKVGFISIFTKNNVINCREVRSKIRSFVYIFSMMMLSKYSLFCNKMHVIKKYSTAQFNCKLVISCISKVSAFKMKQETSFPLLFLFNSIKSKRNNFERGLKGSISDSELDDILSLDDDVLYSVFQFHMPPVRRIPQILWLRIKNDLHEYIVEKEANDTKVIYWYHRRFIEVALDKYVQKLEKSEFEAMFLNIFDFYNETWKDKQKPFEMNQYLMKKLNKSSKQDQADRLISSQPIKYVAEDGRLKYNKRKLTELPNCLTNLHSSMSLEKACQLVFFNYEFMHAKFVCESINEIMDDLQKVIDNEFAYGKDEKSKYLIVQLKYLSKCLRLCGWSINDSPNTLGYELTSRCLNVYGSFDYMSSFIDQCDQASYNCSLVSPYLQNQTPGSYLVSSIAKHAEKIIEIFILSNLYLVVSNKKISLILAKSNDIYTFLFDINIPDINQRKNEIKSHQLNFLVLFLSIY</sequence>
<dbReference type="InterPro" id="IPR052752">
    <property type="entry name" value="NACHT-WD_repeat"/>
</dbReference>
<name>A0A3M7T7W2_BRAPC</name>